<comment type="caution">
    <text evidence="6">The sequence shown here is derived from an EMBL/GenBank/DDBJ whole genome shotgun (WGS) entry which is preliminary data.</text>
</comment>
<dbReference type="EMBL" id="BSPX01000016">
    <property type="protein sequence ID" value="GLT21972.1"/>
    <property type="molecule type" value="Genomic_DNA"/>
</dbReference>
<proteinExistence type="predicted"/>
<name>A0ABQ6FBD6_9RHOO</name>
<dbReference type="Gene3D" id="1.20.58.340">
    <property type="entry name" value="Magnesium transport protein CorA, transmembrane region"/>
    <property type="match status" value="1"/>
</dbReference>
<evidence type="ECO:0000313" key="6">
    <source>
        <dbReference type="EMBL" id="GLT21972.1"/>
    </source>
</evidence>
<evidence type="ECO:0000256" key="2">
    <source>
        <dbReference type="ARBA" id="ARBA00022692"/>
    </source>
</evidence>
<evidence type="ECO:0000256" key="4">
    <source>
        <dbReference type="ARBA" id="ARBA00023136"/>
    </source>
</evidence>
<dbReference type="Pfam" id="PF01544">
    <property type="entry name" value="CorA"/>
    <property type="match status" value="1"/>
</dbReference>
<feature type="transmembrane region" description="Helical" evidence="5">
    <location>
        <begin position="454"/>
        <end position="475"/>
    </location>
</feature>
<comment type="subcellular location">
    <subcellularLocation>
        <location evidence="1">Membrane</location>
        <topology evidence="1">Multi-pass membrane protein</topology>
    </subcellularLocation>
</comment>
<dbReference type="SUPFAM" id="SSF144083">
    <property type="entry name" value="Magnesium transport protein CorA, transmembrane region"/>
    <property type="match status" value="1"/>
</dbReference>
<gene>
    <name evidence="6" type="ORF">GCM10007933_14270</name>
</gene>
<accession>A0ABQ6FBD6</accession>
<keyword evidence="4 5" id="KW-0472">Membrane</keyword>
<feature type="transmembrane region" description="Helical" evidence="5">
    <location>
        <begin position="490"/>
        <end position="509"/>
    </location>
</feature>
<keyword evidence="7" id="KW-1185">Reference proteome</keyword>
<keyword evidence="2 5" id="KW-0812">Transmembrane</keyword>
<evidence type="ECO:0000256" key="3">
    <source>
        <dbReference type="ARBA" id="ARBA00022989"/>
    </source>
</evidence>
<evidence type="ECO:0000313" key="7">
    <source>
        <dbReference type="Proteomes" id="UP001157167"/>
    </source>
</evidence>
<dbReference type="Proteomes" id="UP001157167">
    <property type="component" value="Unassembled WGS sequence"/>
</dbReference>
<sequence>MLSQPAHLVRHFRDILVWPVQIRPGFAGENIARIHHLMTEGGCWAPVDDEFTADPRDFQERHYKEFVAFLPYVQRFLYGESRSGMPDGPAGRAAPMAVYRRTDIAALNVTLRSGDEPIRLRVAHVDLYLFLDMDVALLNVEVAADDLPLATALELLYRFGRAYPTGWDETGQGMHNVHRSELLDRDGRILATSDSENRARYLHFVCRNRAPCVGALWAWLLRPLVQDQEEDSSPLRFRLIEYYRMPMMAYLALDDPRALSREDFIRIGFVANLPSRDPLPLRDPAVVRFERLHCEDRFWTDSEAGPNTRFLCTGNALVLVGEAGSTYFRDPDHGFLARFRHQYFLVFMIAHFHRAALLSFSDGLASAVNDLDIRDSESVRRFKRTIRQSFETFLRFTHRYWFHEVSEQGLVQSLFQRTTRLLRNDDLFSDVKEQVREMSAYLDSDSQRRQSGTVLRLTVVTIFGLIATVVTGYFGMNLFSFPEIPESRKALQFGLVTTITIGLVLFAVARSKRLSDFLEAMSDERLDASAKWVSFARVFRKPEQ</sequence>
<organism evidence="6 7">
    <name type="scientific">Zoogloea oryzae</name>
    <dbReference type="NCBI Taxonomy" id="310767"/>
    <lineage>
        <taxon>Bacteria</taxon>
        <taxon>Pseudomonadati</taxon>
        <taxon>Pseudomonadota</taxon>
        <taxon>Betaproteobacteria</taxon>
        <taxon>Rhodocyclales</taxon>
        <taxon>Zoogloeaceae</taxon>
        <taxon>Zoogloea</taxon>
    </lineage>
</organism>
<reference evidence="7" key="1">
    <citation type="journal article" date="2019" name="Int. J. Syst. Evol. Microbiol.">
        <title>The Global Catalogue of Microorganisms (GCM) 10K type strain sequencing project: providing services to taxonomists for standard genome sequencing and annotation.</title>
        <authorList>
            <consortium name="The Broad Institute Genomics Platform"/>
            <consortium name="The Broad Institute Genome Sequencing Center for Infectious Disease"/>
            <person name="Wu L."/>
            <person name="Ma J."/>
        </authorList>
    </citation>
    <scope>NUCLEOTIDE SEQUENCE [LARGE SCALE GENOMIC DNA]</scope>
    <source>
        <strain evidence="7">NBRC 102407</strain>
    </source>
</reference>
<evidence type="ECO:0008006" key="8">
    <source>
        <dbReference type="Google" id="ProtNLM"/>
    </source>
</evidence>
<dbReference type="InterPro" id="IPR002523">
    <property type="entry name" value="MgTranspt_CorA/ZnTranspt_ZntB"/>
</dbReference>
<protein>
    <recommendedName>
        <fullName evidence="8">CorA-like Mg2+ transporter protein</fullName>
    </recommendedName>
</protein>
<evidence type="ECO:0000256" key="5">
    <source>
        <dbReference type="SAM" id="Phobius"/>
    </source>
</evidence>
<dbReference type="RefSeq" id="WP_284187349.1">
    <property type="nucleotide sequence ID" value="NZ_BSPX01000016.1"/>
</dbReference>
<keyword evidence="3 5" id="KW-1133">Transmembrane helix</keyword>
<evidence type="ECO:0000256" key="1">
    <source>
        <dbReference type="ARBA" id="ARBA00004141"/>
    </source>
</evidence>
<dbReference type="InterPro" id="IPR045863">
    <property type="entry name" value="CorA_TM1_TM2"/>
</dbReference>